<keyword evidence="1" id="KW-0812">Transmembrane</keyword>
<feature type="transmembrane region" description="Helical" evidence="1">
    <location>
        <begin position="47"/>
        <end position="68"/>
    </location>
</feature>
<evidence type="ECO:0008006" key="4">
    <source>
        <dbReference type="Google" id="ProtNLM"/>
    </source>
</evidence>
<dbReference type="OrthoDB" id="672819at2759"/>
<evidence type="ECO:0000313" key="2">
    <source>
        <dbReference type="EMBL" id="TXG69998.1"/>
    </source>
</evidence>
<comment type="caution">
    <text evidence="2">The sequence shown here is derived from an EMBL/GenBank/DDBJ whole genome shotgun (WGS) entry which is preliminary data.</text>
</comment>
<keyword evidence="3" id="KW-1185">Reference proteome</keyword>
<dbReference type="EMBL" id="VAHF01000002">
    <property type="protein sequence ID" value="TXG69998.1"/>
    <property type="molecule type" value="Genomic_DNA"/>
</dbReference>
<gene>
    <name evidence="2" type="ORF">EZV62_004933</name>
</gene>
<dbReference type="PANTHER" id="PTHR33782">
    <property type="entry name" value="OS01G0121600 PROTEIN"/>
    <property type="match status" value="1"/>
</dbReference>
<protein>
    <recommendedName>
        <fullName evidence="4">PGG domain-containing protein</fullName>
    </recommendedName>
</protein>
<sequence length="83" mass="9308">MLETRNEPPSNWMEWEKKHYANNGYNEDVCEALGFLQNYLTNMRPSLALGLITLVALSLVISAGVVLVHSIQIAQMMISSGFH</sequence>
<keyword evidence="1" id="KW-1133">Transmembrane helix</keyword>
<keyword evidence="1" id="KW-0472">Membrane</keyword>
<evidence type="ECO:0000256" key="1">
    <source>
        <dbReference type="SAM" id="Phobius"/>
    </source>
</evidence>
<evidence type="ECO:0000313" key="3">
    <source>
        <dbReference type="Proteomes" id="UP000323000"/>
    </source>
</evidence>
<dbReference type="AlphaFoldDB" id="A0A5C7ILF6"/>
<accession>A0A5C7ILF6</accession>
<name>A0A5C7ILF6_9ROSI</name>
<dbReference type="PANTHER" id="PTHR33782:SF27">
    <property type="entry name" value="PROTEIN, PUTATIVE-RELATED"/>
    <property type="match status" value="1"/>
</dbReference>
<organism evidence="2 3">
    <name type="scientific">Acer yangbiense</name>
    <dbReference type="NCBI Taxonomy" id="1000413"/>
    <lineage>
        <taxon>Eukaryota</taxon>
        <taxon>Viridiplantae</taxon>
        <taxon>Streptophyta</taxon>
        <taxon>Embryophyta</taxon>
        <taxon>Tracheophyta</taxon>
        <taxon>Spermatophyta</taxon>
        <taxon>Magnoliopsida</taxon>
        <taxon>eudicotyledons</taxon>
        <taxon>Gunneridae</taxon>
        <taxon>Pentapetalae</taxon>
        <taxon>rosids</taxon>
        <taxon>malvids</taxon>
        <taxon>Sapindales</taxon>
        <taxon>Sapindaceae</taxon>
        <taxon>Hippocastanoideae</taxon>
        <taxon>Acereae</taxon>
        <taxon>Acer</taxon>
    </lineage>
</organism>
<dbReference type="Proteomes" id="UP000323000">
    <property type="component" value="Chromosome 2"/>
</dbReference>
<reference evidence="3" key="1">
    <citation type="journal article" date="2019" name="Gigascience">
        <title>De novo genome assembly of the endangered Acer yangbiense, a plant species with extremely small populations endemic to Yunnan Province, China.</title>
        <authorList>
            <person name="Yang J."/>
            <person name="Wariss H.M."/>
            <person name="Tao L."/>
            <person name="Zhang R."/>
            <person name="Yun Q."/>
            <person name="Hollingsworth P."/>
            <person name="Dao Z."/>
            <person name="Luo G."/>
            <person name="Guo H."/>
            <person name="Ma Y."/>
            <person name="Sun W."/>
        </authorList>
    </citation>
    <scope>NUCLEOTIDE SEQUENCE [LARGE SCALE GENOMIC DNA]</scope>
    <source>
        <strain evidence="3">cv. Malutang</strain>
    </source>
</reference>
<proteinExistence type="predicted"/>